<protein>
    <submittedName>
        <fullName evidence="4">FecR domain-containing protein</fullName>
    </submittedName>
</protein>
<dbReference type="PANTHER" id="PTHR30273:SF2">
    <property type="entry name" value="PROTEIN FECR"/>
    <property type="match status" value="1"/>
</dbReference>
<accession>A0ABR7E3V1</accession>
<sequence>MNKNYTGYNVEELLNDEYFIQWLLAPDVENERFWNELREKDPELKLEIDEACTFVMHLQQDMESPGFSSEDEIAVWNQIKVKTDKNKTRKKRVHIFRIITGVAAVICLCFLTVGKFYLKDKQDINYLAIIESVDQASNYSGDVELILSESKKIAISEKESQVEYNQDGDINVNSQKVESVSKEKDHAEAFNQLIVPLGKRSSVTFSDGTKIWVNSGSKVIYPVVFEKKKREIFIEGEVYLDVTSDIDRPFVVKTREMDVKVLGTSFNVSAYKSDSNLQVTLVEGKVEVKTSNNHSDILSPNQQFDYDIKTNEATVQSVDVDNYIAWKNGYYQFEKQPLNIVFKKLSRYYGVQIEWDEEVGKRTCYGKLDLKEELGDVLNNLKDATAIPMQFIYNDDCIKISMNP</sequence>
<dbReference type="InterPro" id="IPR006860">
    <property type="entry name" value="FecR"/>
</dbReference>
<feature type="domain" description="FecR protein" evidence="2">
    <location>
        <begin position="198"/>
        <end position="287"/>
    </location>
</feature>
<feature type="domain" description="Protein FecR C-terminal" evidence="3">
    <location>
        <begin position="331"/>
        <end position="392"/>
    </location>
</feature>
<dbReference type="Pfam" id="PF16344">
    <property type="entry name" value="FecR_C"/>
    <property type="match status" value="1"/>
</dbReference>
<keyword evidence="1" id="KW-1133">Transmembrane helix</keyword>
<dbReference type="Gene3D" id="3.55.50.30">
    <property type="match status" value="1"/>
</dbReference>
<name>A0ABR7E3V1_9BACT</name>
<reference evidence="4 5" key="1">
    <citation type="submission" date="2020-08" db="EMBL/GenBank/DDBJ databases">
        <title>Genome public.</title>
        <authorList>
            <person name="Liu C."/>
            <person name="Sun Q."/>
        </authorList>
    </citation>
    <scope>NUCLEOTIDE SEQUENCE [LARGE SCALE GENOMIC DNA]</scope>
    <source>
        <strain evidence="4 5">BX2</strain>
    </source>
</reference>
<evidence type="ECO:0000313" key="4">
    <source>
        <dbReference type="EMBL" id="MBC5644450.1"/>
    </source>
</evidence>
<proteinExistence type="predicted"/>
<evidence type="ECO:0000259" key="2">
    <source>
        <dbReference type="Pfam" id="PF04773"/>
    </source>
</evidence>
<organism evidence="4 5">
    <name type="scientific">Parabacteroides segnis</name>
    <dbReference type="NCBI Taxonomy" id="2763058"/>
    <lineage>
        <taxon>Bacteria</taxon>
        <taxon>Pseudomonadati</taxon>
        <taxon>Bacteroidota</taxon>
        <taxon>Bacteroidia</taxon>
        <taxon>Bacteroidales</taxon>
        <taxon>Tannerellaceae</taxon>
        <taxon>Parabacteroides</taxon>
    </lineage>
</organism>
<evidence type="ECO:0000259" key="3">
    <source>
        <dbReference type="Pfam" id="PF16344"/>
    </source>
</evidence>
<evidence type="ECO:0000256" key="1">
    <source>
        <dbReference type="SAM" id="Phobius"/>
    </source>
</evidence>
<dbReference type="PANTHER" id="PTHR30273">
    <property type="entry name" value="PERIPLASMIC SIGNAL SENSOR AND SIGMA FACTOR ACTIVATOR FECR-RELATED"/>
    <property type="match status" value="1"/>
</dbReference>
<dbReference type="Proteomes" id="UP000644010">
    <property type="component" value="Unassembled WGS sequence"/>
</dbReference>
<dbReference type="Pfam" id="PF04773">
    <property type="entry name" value="FecR"/>
    <property type="match status" value="1"/>
</dbReference>
<keyword evidence="5" id="KW-1185">Reference proteome</keyword>
<dbReference type="EMBL" id="JACOOI010000018">
    <property type="protein sequence ID" value="MBC5644450.1"/>
    <property type="molecule type" value="Genomic_DNA"/>
</dbReference>
<dbReference type="RefSeq" id="WP_186960326.1">
    <property type="nucleotide sequence ID" value="NZ_JACOOI010000018.1"/>
</dbReference>
<gene>
    <name evidence="4" type="ORF">H8S77_16350</name>
</gene>
<dbReference type="InterPro" id="IPR012373">
    <property type="entry name" value="Ferrdict_sens_TM"/>
</dbReference>
<dbReference type="InterPro" id="IPR032508">
    <property type="entry name" value="FecR_C"/>
</dbReference>
<keyword evidence="1" id="KW-0472">Membrane</keyword>
<keyword evidence="1" id="KW-0812">Transmembrane</keyword>
<dbReference type="Gene3D" id="2.60.120.1440">
    <property type="match status" value="1"/>
</dbReference>
<comment type="caution">
    <text evidence="4">The sequence shown here is derived from an EMBL/GenBank/DDBJ whole genome shotgun (WGS) entry which is preliminary data.</text>
</comment>
<evidence type="ECO:0000313" key="5">
    <source>
        <dbReference type="Proteomes" id="UP000644010"/>
    </source>
</evidence>
<feature type="transmembrane region" description="Helical" evidence="1">
    <location>
        <begin position="95"/>
        <end position="118"/>
    </location>
</feature>